<feature type="domain" description="Pyrroline-5-carboxylate reductase catalytic N-terminal" evidence="2">
    <location>
        <begin position="2"/>
        <end position="91"/>
    </location>
</feature>
<proteinExistence type="predicted"/>
<reference evidence="3" key="2">
    <citation type="submission" date="2022-09" db="EMBL/GenBank/DDBJ databases">
        <authorList>
            <person name="Sun Q."/>
            <person name="Ohkuma M."/>
        </authorList>
    </citation>
    <scope>NUCLEOTIDE SEQUENCE</scope>
    <source>
        <strain evidence="3">JCM 3093</strain>
    </source>
</reference>
<dbReference type="SUPFAM" id="SSF51735">
    <property type="entry name" value="NAD(P)-binding Rossmann-fold domains"/>
    <property type="match status" value="1"/>
</dbReference>
<dbReference type="InterPro" id="IPR051267">
    <property type="entry name" value="STEAP_metalloreductase"/>
</dbReference>
<evidence type="ECO:0000313" key="3">
    <source>
        <dbReference type="EMBL" id="GGK89432.1"/>
    </source>
</evidence>
<gene>
    <name evidence="3" type="ORF">GCM10010126_56150</name>
</gene>
<dbReference type="GO" id="GO:0016491">
    <property type="term" value="F:oxidoreductase activity"/>
    <property type="evidence" value="ECO:0007669"/>
    <property type="project" value="UniProtKB-KW"/>
</dbReference>
<dbReference type="PANTHER" id="PTHR14239:SF10">
    <property type="entry name" value="REDUCTASE"/>
    <property type="match status" value="1"/>
</dbReference>
<dbReference type="AlphaFoldDB" id="A0AA37F7H1"/>
<dbReference type="InterPro" id="IPR028939">
    <property type="entry name" value="P5C_Rdtase_cat_N"/>
</dbReference>
<reference evidence="3" key="1">
    <citation type="journal article" date="2014" name="Int. J. Syst. Evol. Microbiol.">
        <title>Complete genome sequence of Corynebacterium casei LMG S-19264T (=DSM 44701T), isolated from a smear-ripened cheese.</title>
        <authorList>
            <consortium name="US DOE Joint Genome Institute (JGI-PGF)"/>
            <person name="Walter F."/>
            <person name="Albersmeier A."/>
            <person name="Kalinowski J."/>
            <person name="Ruckert C."/>
        </authorList>
    </citation>
    <scope>NUCLEOTIDE SEQUENCE</scope>
    <source>
        <strain evidence="3">JCM 3093</strain>
    </source>
</reference>
<organism evidence="3 4">
    <name type="scientific">Planomonospora parontospora</name>
    <dbReference type="NCBI Taxonomy" id="58119"/>
    <lineage>
        <taxon>Bacteria</taxon>
        <taxon>Bacillati</taxon>
        <taxon>Actinomycetota</taxon>
        <taxon>Actinomycetes</taxon>
        <taxon>Streptosporangiales</taxon>
        <taxon>Streptosporangiaceae</taxon>
        <taxon>Planomonospora</taxon>
    </lineage>
</organism>
<dbReference type="PANTHER" id="PTHR14239">
    <property type="entry name" value="DUDULIN-RELATED"/>
    <property type="match status" value="1"/>
</dbReference>
<dbReference type="Gene3D" id="3.40.50.720">
    <property type="entry name" value="NAD(P)-binding Rossmann-like Domain"/>
    <property type="match status" value="1"/>
</dbReference>
<dbReference type="RefSeq" id="WP_191897430.1">
    <property type="nucleotide sequence ID" value="NZ_BMQD01000022.1"/>
</dbReference>
<comment type="caution">
    <text evidence="3">The sequence shown here is derived from an EMBL/GenBank/DDBJ whole genome shotgun (WGS) entry which is preliminary data.</text>
</comment>
<evidence type="ECO:0000259" key="2">
    <source>
        <dbReference type="Pfam" id="PF03807"/>
    </source>
</evidence>
<evidence type="ECO:0000313" key="4">
    <source>
        <dbReference type="Proteomes" id="UP000627984"/>
    </source>
</evidence>
<evidence type="ECO:0000256" key="1">
    <source>
        <dbReference type="ARBA" id="ARBA00023002"/>
    </source>
</evidence>
<accession>A0AA37F7H1</accession>
<dbReference type="InterPro" id="IPR036291">
    <property type="entry name" value="NAD(P)-bd_dom_sf"/>
</dbReference>
<protein>
    <submittedName>
        <fullName evidence="3">NADP oxidoreductase</fullName>
    </submittedName>
</protein>
<dbReference type="EMBL" id="BMQD01000022">
    <property type="protein sequence ID" value="GGK89432.1"/>
    <property type="molecule type" value="Genomic_DNA"/>
</dbReference>
<name>A0AA37F7H1_9ACTN</name>
<sequence>MRIGIFGAGAMAGALGARWAAAGHELMITGRTAAKARALADGWGARTGGFGEVAEFADVALIAVLHQGMAATLDRIGDALRGKVIIDCNNPVEVGHFTLVTPPGRSMAQEIERATGGHVVKAFNLCHARVWRMDPPVFDGRRLTVPYCGDDPAALDVARRLITDLGCEPLPVGGIRHAHHLEAMAAIVISLLFGGHDPHTVFNLVDRTTVATSVQPASPDRRP</sequence>
<dbReference type="Pfam" id="PF03807">
    <property type="entry name" value="F420_oxidored"/>
    <property type="match status" value="1"/>
</dbReference>
<keyword evidence="1" id="KW-0560">Oxidoreductase</keyword>
<dbReference type="Proteomes" id="UP000627984">
    <property type="component" value="Unassembled WGS sequence"/>
</dbReference>